<proteinExistence type="predicted"/>
<accession>A0A8T0IN58</accession>
<name>A0A8T0IN58_CERPU</name>
<evidence type="ECO:0000256" key="1">
    <source>
        <dbReference type="SAM" id="SignalP"/>
    </source>
</evidence>
<reference evidence="2" key="1">
    <citation type="submission" date="2020-06" db="EMBL/GenBank/DDBJ databases">
        <title>WGS assembly of Ceratodon purpureus strain R40.</title>
        <authorList>
            <person name="Carey S.B."/>
            <person name="Jenkins J."/>
            <person name="Shu S."/>
            <person name="Lovell J.T."/>
            <person name="Sreedasyam A."/>
            <person name="Maumus F."/>
            <person name="Tiley G.P."/>
            <person name="Fernandez-Pozo N."/>
            <person name="Barry K."/>
            <person name="Chen C."/>
            <person name="Wang M."/>
            <person name="Lipzen A."/>
            <person name="Daum C."/>
            <person name="Saski C.A."/>
            <person name="Payton A.C."/>
            <person name="Mcbreen J.C."/>
            <person name="Conrad R.E."/>
            <person name="Kollar L.M."/>
            <person name="Olsson S."/>
            <person name="Huttunen S."/>
            <person name="Landis J.B."/>
            <person name="Wickett N.J."/>
            <person name="Johnson M.G."/>
            <person name="Rensing S.A."/>
            <person name="Grimwood J."/>
            <person name="Schmutz J."/>
            <person name="Mcdaniel S.F."/>
        </authorList>
    </citation>
    <scope>NUCLEOTIDE SEQUENCE</scope>
    <source>
        <strain evidence="2">R40</strain>
    </source>
</reference>
<gene>
    <name evidence="2" type="ORF">KC19_3G198500</name>
</gene>
<evidence type="ECO:0000313" key="2">
    <source>
        <dbReference type="EMBL" id="KAG0584271.1"/>
    </source>
</evidence>
<comment type="caution">
    <text evidence="2">The sequence shown here is derived from an EMBL/GenBank/DDBJ whole genome shotgun (WGS) entry which is preliminary data.</text>
</comment>
<keyword evidence="3" id="KW-1185">Reference proteome</keyword>
<organism evidence="2 3">
    <name type="scientific">Ceratodon purpureus</name>
    <name type="common">Fire moss</name>
    <name type="synonym">Dicranum purpureum</name>
    <dbReference type="NCBI Taxonomy" id="3225"/>
    <lineage>
        <taxon>Eukaryota</taxon>
        <taxon>Viridiplantae</taxon>
        <taxon>Streptophyta</taxon>
        <taxon>Embryophyta</taxon>
        <taxon>Bryophyta</taxon>
        <taxon>Bryophytina</taxon>
        <taxon>Bryopsida</taxon>
        <taxon>Dicranidae</taxon>
        <taxon>Pseudoditrichales</taxon>
        <taxon>Ditrichaceae</taxon>
        <taxon>Ceratodon</taxon>
    </lineage>
</organism>
<dbReference type="Proteomes" id="UP000822688">
    <property type="component" value="Chromosome 3"/>
</dbReference>
<protein>
    <submittedName>
        <fullName evidence="2">Uncharacterized protein</fullName>
    </submittedName>
</protein>
<feature type="signal peptide" evidence="1">
    <location>
        <begin position="1"/>
        <end position="26"/>
    </location>
</feature>
<dbReference type="AlphaFoldDB" id="A0A8T0IN58"/>
<feature type="chain" id="PRO_5035765636" evidence="1">
    <location>
        <begin position="27"/>
        <end position="85"/>
    </location>
</feature>
<sequence length="85" mass="9520">MERVLMFARLSVCVLLPLPIWHGAHGARMLSARVQMELPSCKDVPSGIPNWDCYDPSSPDAPRGTTLRLQALELGHRLLHRFSEA</sequence>
<keyword evidence="1" id="KW-0732">Signal</keyword>
<evidence type="ECO:0000313" key="3">
    <source>
        <dbReference type="Proteomes" id="UP000822688"/>
    </source>
</evidence>
<dbReference type="EMBL" id="CM026423">
    <property type="protein sequence ID" value="KAG0584271.1"/>
    <property type="molecule type" value="Genomic_DNA"/>
</dbReference>